<dbReference type="InterPro" id="IPR023214">
    <property type="entry name" value="HAD_sf"/>
</dbReference>
<dbReference type="GO" id="GO:0046872">
    <property type="term" value="F:metal ion binding"/>
    <property type="evidence" value="ECO:0007669"/>
    <property type="project" value="UniProtKB-KW"/>
</dbReference>
<accession>A0A3L9ZD42</accession>
<dbReference type="Proteomes" id="UP000271339">
    <property type="component" value="Unassembled WGS sequence"/>
</dbReference>
<dbReference type="GO" id="GO:0008781">
    <property type="term" value="F:N-acylneuraminate cytidylyltransferase activity"/>
    <property type="evidence" value="ECO:0007669"/>
    <property type="project" value="TreeGrafter"/>
</dbReference>
<feature type="binding site" evidence="7">
    <location>
        <position position="20"/>
    </location>
    <ligand>
        <name>Mg(2+)</name>
        <dbReference type="ChEBI" id="CHEBI:18420"/>
    </ligand>
</feature>
<feature type="binding site" evidence="7">
    <location>
        <position position="22"/>
    </location>
    <ligand>
        <name>substrate</name>
    </ligand>
</feature>
<dbReference type="RefSeq" id="WP_121907008.1">
    <property type="nucleotide sequence ID" value="NZ_REFC01000012.1"/>
</dbReference>
<evidence type="ECO:0000256" key="3">
    <source>
        <dbReference type="ARBA" id="ARBA00011881"/>
    </source>
</evidence>
<keyword evidence="9" id="KW-1185">Reference proteome</keyword>
<dbReference type="SFLD" id="SFLDG01138">
    <property type="entry name" value="C1.6.2:_Deoxy-d-mannose-octulo"/>
    <property type="match status" value="1"/>
</dbReference>
<sequence length="179" mass="19940">MTQEKSYKEYLQHITSFVFDVDGVLTDGTITVTTEGEMLRTMNIKDGFALKTAVDRGFNVCIISGGSNTGVQKRLEGLGIKDIYLGAHHKTETLNNYLSEKGIKRENVLYMGDDIPDLYVMQEVGLPCCPQDAVPEIKDVSKYISHKKGGKGCVREVIEQVLKVQGKWLANEKTSAKYD</sequence>
<dbReference type="GO" id="GO:0016788">
    <property type="term" value="F:hydrolase activity, acting on ester bonds"/>
    <property type="evidence" value="ECO:0007669"/>
    <property type="project" value="InterPro"/>
</dbReference>
<dbReference type="PANTHER" id="PTHR21485">
    <property type="entry name" value="HAD SUPERFAMILY MEMBERS CMAS AND KDSC"/>
    <property type="match status" value="1"/>
</dbReference>
<evidence type="ECO:0000256" key="6">
    <source>
        <dbReference type="ARBA" id="ARBA00022842"/>
    </source>
</evidence>
<gene>
    <name evidence="8" type="ORF">BXY75_1448</name>
</gene>
<evidence type="ECO:0000313" key="8">
    <source>
        <dbReference type="EMBL" id="RMA64572.1"/>
    </source>
</evidence>
<dbReference type="CDD" id="cd01630">
    <property type="entry name" value="HAD_KDO-like"/>
    <property type="match status" value="1"/>
</dbReference>
<dbReference type="NCBIfam" id="TIGR01670">
    <property type="entry name" value="KdsC-phosphatas"/>
    <property type="match status" value="1"/>
</dbReference>
<dbReference type="OrthoDB" id="9805604at2"/>
<evidence type="ECO:0000256" key="5">
    <source>
        <dbReference type="ARBA" id="ARBA00022801"/>
    </source>
</evidence>
<dbReference type="InterPro" id="IPR036412">
    <property type="entry name" value="HAD-like_sf"/>
</dbReference>
<evidence type="ECO:0000256" key="4">
    <source>
        <dbReference type="ARBA" id="ARBA00022723"/>
    </source>
</evidence>
<name>A0A3L9ZD42_9FLAO</name>
<comment type="cofactor">
    <cofactor evidence="1 7">
        <name>Mg(2+)</name>
        <dbReference type="ChEBI" id="CHEBI:18420"/>
    </cofactor>
</comment>
<dbReference type="FunFam" id="3.40.50.1000:FF:000029">
    <property type="entry name" value="3-deoxy-D-manno-octulosonate 8-phosphate phosphatase KdsC"/>
    <property type="match status" value="1"/>
</dbReference>
<dbReference type="EMBL" id="REFC01000012">
    <property type="protein sequence ID" value="RMA64572.1"/>
    <property type="molecule type" value="Genomic_DNA"/>
</dbReference>
<feature type="binding site" evidence="7">
    <location>
        <position position="113"/>
    </location>
    <ligand>
        <name>Mg(2+)</name>
        <dbReference type="ChEBI" id="CHEBI:18420"/>
    </ligand>
</feature>
<evidence type="ECO:0000256" key="1">
    <source>
        <dbReference type="ARBA" id="ARBA00001946"/>
    </source>
</evidence>
<dbReference type="Gene3D" id="3.40.50.1000">
    <property type="entry name" value="HAD superfamily/HAD-like"/>
    <property type="match status" value="1"/>
</dbReference>
<proteinExistence type="inferred from homology"/>
<keyword evidence="4 7" id="KW-0479">Metal-binding</keyword>
<comment type="similarity">
    <text evidence="2">Belongs to the KdsC family.</text>
</comment>
<comment type="subunit">
    <text evidence="3">Homotetramer.</text>
</comment>
<dbReference type="Pfam" id="PF08282">
    <property type="entry name" value="Hydrolase_3"/>
    <property type="match status" value="1"/>
</dbReference>
<dbReference type="InterPro" id="IPR050793">
    <property type="entry name" value="CMP-NeuNAc_synthase"/>
</dbReference>
<dbReference type="PIRSF" id="PIRSF006118">
    <property type="entry name" value="KDO8-P_Ptase"/>
    <property type="match status" value="1"/>
</dbReference>
<dbReference type="AlphaFoldDB" id="A0A3L9ZD42"/>
<protein>
    <submittedName>
        <fullName evidence="8">3-deoxy-D-manno-octulosonate 8-phosphate phosphatase (KDO 8-P phosphatase)</fullName>
    </submittedName>
</protein>
<dbReference type="SFLD" id="SFLDG01136">
    <property type="entry name" value="C1.6:_Phosphoserine_Phosphatas"/>
    <property type="match status" value="1"/>
</dbReference>
<dbReference type="SUPFAM" id="SSF56784">
    <property type="entry name" value="HAD-like"/>
    <property type="match status" value="1"/>
</dbReference>
<reference evidence="8 9" key="1">
    <citation type="submission" date="2018-10" db="EMBL/GenBank/DDBJ databases">
        <title>Genomic Encyclopedia of Archaeal and Bacterial Type Strains, Phase II (KMG-II): from individual species to whole genera.</title>
        <authorList>
            <person name="Goeker M."/>
        </authorList>
    </citation>
    <scope>NUCLEOTIDE SEQUENCE [LARGE SCALE GENOMIC DNA]</scope>
    <source>
        <strain evidence="8 9">DSM 23424</strain>
    </source>
</reference>
<organism evidence="8 9">
    <name type="scientific">Ulvibacter antarcticus</name>
    <dbReference type="NCBI Taxonomy" id="442714"/>
    <lineage>
        <taxon>Bacteria</taxon>
        <taxon>Pseudomonadati</taxon>
        <taxon>Bacteroidota</taxon>
        <taxon>Flavobacteriia</taxon>
        <taxon>Flavobacteriales</taxon>
        <taxon>Flavobacteriaceae</taxon>
        <taxon>Ulvibacter</taxon>
    </lineage>
</organism>
<keyword evidence="5" id="KW-0378">Hydrolase</keyword>
<evidence type="ECO:0000256" key="7">
    <source>
        <dbReference type="PIRSR" id="PIRSR006118-2"/>
    </source>
</evidence>
<dbReference type="SFLD" id="SFLDS00003">
    <property type="entry name" value="Haloacid_Dehalogenase"/>
    <property type="match status" value="1"/>
</dbReference>
<comment type="caution">
    <text evidence="8">The sequence shown here is derived from an EMBL/GenBank/DDBJ whole genome shotgun (WGS) entry which is preliminary data.</text>
</comment>
<keyword evidence="6 7" id="KW-0460">Magnesium</keyword>
<evidence type="ECO:0000313" key="9">
    <source>
        <dbReference type="Proteomes" id="UP000271339"/>
    </source>
</evidence>
<dbReference type="InterPro" id="IPR010023">
    <property type="entry name" value="KdsC_fam"/>
</dbReference>
<evidence type="ECO:0000256" key="2">
    <source>
        <dbReference type="ARBA" id="ARBA00005893"/>
    </source>
</evidence>
<dbReference type="PANTHER" id="PTHR21485:SF3">
    <property type="entry name" value="N-ACYLNEURAMINATE CYTIDYLYLTRANSFERASE"/>
    <property type="match status" value="1"/>
</dbReference>